<dbReference type="Proteomes" id="UP000826775">
    <property type="component" value="Chromosome"/>
</dbReference>
<sequence>MDQAYRIGGTCLYEDLPYLICEEFDAICEEFDQEREDLVAQIIKKVRGKNGISGDGLQKLLFPKVRGSQIFLSHAFKDKDKALYIRECIETEQPQCRVFIDSLYWQSVYEAQEELKKLGASNAAKNLYPMLCVALAQMIQTCRYFIFIETKHSLGVVQDLQDDLNNLHTQSSWIYYELQIARLFLKQKQPQIQASLERLNESAEIPFYYNVTSILKAMKLISLDSLVRQLK</sequence>
<evidence type="ECO:0000313" key="2">
    <source>
        <dbReference type="Proteomes" id="UP000826775"/>
    </source>
</evidence>
<keyword evidence="2" id="KW-1185">Reference proteome</keyword>
<dbReference type="EMBL" id="AP024814">
    <property type="protein sequence ID" value="BCZ17486.1"/>
    <property type="molecule type" value="Genomic_DNA"/>
</dbReference>
<evidence type="ECO:0008006" key="3">
    <source>
        <dbReference type="Google" id="ProtNLM"/>
    </source>
</evidence>
<gene>
    <name evidence="1" type="ORF">NHP190003_07680</name>
</gene>
<name>A0ABN6I1M3_9HELI</name>
<reference evidence="1 2" key="1">
    <citation type="submission" date="2021-07" db="EMBL/GenBank/DDBJ databases">
        <title>Novel Helicobacter sp. Isolated from a dog.</title>
        <authorList>
            <person name="Rimbara E."/>
            <person name="Suzuki M."/>
        </authorList>
    </citation>
    <scope>NUCLEOTIDE SEQUENCE [LARGE SCALE GENOMIC DNA]</scope>
    <source>
        <strain evidence="2">NHP19-003</strain>
    </source>
</reference>
<protein>
    <recommendedName>
        <fullName evidence="3">TIR domain-containing protein</fullName>
    </recommendedName>
</protein>
<accession>A0ABN6I1M3</accession>
<proteinExistence type="predicted"/>
<organism evidence="1 2">
    <name type="scientific">Helicobacter gastrocanis</name>
    <dbReference type="NCBI Taxonomy" id="2849641"/>
    <lineage>
        <taxon>Bacteria</taxon>
        <taxon>Pseudomonadati</taxon>
        <taxon>Campylobacterota</taxon>
        <taxon>Epsilonproteobacteria</taxon>
        <taxon>Campylobacterales</taxon>
        <taxon>Helicobacteraceae</taxon>
        <taxon>Helicobacter</taxon>
    </lineage>
</organism>
<dbReference type="RefSeq" id="WP_221280823.1">
    <property type="nucleotide sequence ID" value="NZ_AP024814.1"/>
</dbReference>
<evidence type="ECO:0000313" key="1">
    <source>
        <dbReference type="EMBL" id="BCZ17486.1"/>
    </source>
</evidence>